<comment type="caution">
    <text evidence="6">The sequence shown here is derived from an EMBL/GenBank/DDBJ whole genome shotgun (WGS) entry which is preliminary data.</text>
</comment>
<dbReference type="EMBL" id="JAENHK010000010">
    <property type="protein sequence ID" value="MBK1898237.1"/>
    <property type="molecule type" value="Genomic_DNA"/>
</dbReference>
<keyword evidence="6" id="KW-0378">Hydrolase</keyword>
<evidence type="ECO:0000313" key="6">
    <source>
        <dbReference type="EMBL" id="MBK1898237.1"/>
    </source>
</evidence>
<feature type="coiled-coil region" evidence="2">
    <location>
        <begin position="31"/>
        <end position="58"/>
    </location>
</feature>
<gene>
    <name evidence="6" type="ORF">JHL15_20940</name>
</gene>
<evidence type="ECO:0000259" key="4">
    <source>
        <dbReference type="Pfam" id="PF05572"/>
    </source>
</evidence>
<dbReference type="RefSeq" id="WP_200249048.1">
    <property type="nucleotide sequence ID" value="NZ_JAENHK010000010.1"/>
</dbReference>
<name>A0ABS1G0Q8_9FLAO</name>
<reference evidence="7" key="1">
    <citation type="submission" date="2021-01" db="EMBL/GenBank/DDBJ databases">
        <title>Genome public.</title>
        <authorList>
            <person name="Liu C."/>
            <person name="Sun Q."/>
        </authorList>
    </citation>
    <scope>NUCLEOTIDE SEQUENCE [LARGE SCALE GENOMIC DNA]</scope>
    <source>
        <strain evidence="7">YIM B02567</strain>
    </source>
</reference>
<sequence>MKRIVLCFALMLGVNVFSQNVQNICGFDQIMSQMDAKNPQLKKNREEMEAKLATMNKQSFLNKSGATTAWNGLYTGQVYEIPVVVHVIESQATANANLHLTDQEIINWLDRANKMYATTYGNGFYAEGTGPDGGNVMPFKLVLAKRSPTCEPTTGIIRYNGSTLPSYDTRGVKMQSNNGVADYQIKNELAHHWPENSYFNIYVVIGFDGQQQLSYGLMGYAKFPNSYDYDYESFMKVATVKNQNDTTLTHELGHAFGLYHTFGNADYTIHSGDPGYCPASSGDCTIDDDRICDTEKSGAAYYQFPAPSNSEINPCTNQNYQGVQYNIMNYTNTNRKFTAGQRDRAVLLMMEYRKNLLNSNAGKDPSVVIPSPVTVVAAQCNPAGTAHPTNNNFAIGPYKVSFADINSMSNGYDSDEANPIYYADYSTATCIRPAYYTDLSSTTSTPLKVTYLNGFGQAEKFKTKVWIDYNNNGSFEDSELVVNNTSANPLQSGASITVTNNITVPANAVKNVYLRMRVGVDAATYSSTNLPDFTACSQVQYGQMEDYAVRIVSALGTSEVKESSDTKIVYTKADNKLQLIGGKNAVFGDYQIFDMSGKVLQKGTSKTNEVQINQTLPKGVYIINYSDKKESKKFVNN</sequence>
<dbReference type="Pfam" id="PF20009">
    <property type="entry name" value="GEVED"/>
    <property type="match status" value="1"/>
</dbReference>
<dbReference type="Gene3D" id="3.40.390.10">
    <property type="entry name" value="Collagenase (Catalytic Domain)"/>
    <property type="match status" value="1"/>
</dbReference>
<feature type="chain" id="PRO_5046737618" evidence="3">
    <location>
        <begin position="19"/>
        <end position="637"/>
    </location>
</feature>
<evidence type="ECO:0000256" key="1">
    <source>
        <dbReference type="ARBA" id="ARBA00022729"/>
    </source>
</evidence>
<dbReference type="Pfam" id="PF05572">
    <property type="entry name" value="Peptidase_M43"/>
    <property type="match status" value="1"/>
</dbReference>
<dbReference type="SUPFAM" id="SSF55486">
    <property type="entry name" value="Metalloproteases ('zincins'), catalytic domain"/>
    <property type="match status" value="1"/>
</dbReference>
<dbReference type="InterPro" id="IPR008754">
    <property type="entry name" value="Peptidase_M43"/>
</dbReference>
<evidence type="ECO:0000259" key="5">
    <source>
        <dbReference type="Pfam" id="PF20009"/>
    </source>
</evidence>
<evidence type="ECO:0000256" key="3">
    <source>
        <dbReference type="SAM" id="SignalP"/>
    </source>
</evidence>
<dbReference type="Proteomes" id="UP000628669">
    <property type="component" value="Unassembled WGS sequence"/>
</dbReference>
<dbReference type="InterPro" id="IPR045474">
    <property type="entry name" value="GEVED"/>
</dbReference>
<proteinExistence type="predicted"/>
<feature type="domain" description="Peptidase M43 pregnancy-associated plasma-A" evidence="4">
    <location>
        <begin position="189"/>
        <end position="346"/>
    </location>
</feature>
<keyword evidence="1 3" id="KW-0732">Signal</keyword>
<keyword evidence="2" id="KW-0175">Coiled coil</keyword>
<dbReference type="NCBIfam" id="TIGR04183">
    <property type="entry name" value="Por_Secre_tail"/>
    <property type="match status" value="1"/>
</dbReference>
<feature type="domain" description="GEVED" evidence="5">
    <location>
        <begin position="463"/>
        <end position="549"/>
    </location>
</feature>
<dbReference type="GO" id="GO:0008237">
    <property type="term" value="F:metallopeptidase activity"/>
    <property type="evidence" value="ECO:0007669"/>
    <property type="project" value="UniProtKB-KW"/>
</dbReference>
<dbReference type="InterPro" id="IPR024079">
    <property type="entry name" value="MetalloPept_cat_dom_sf"/>
</dbReference>
<keyword evidence="7" id="KW-1185">Reference proteome</keyword>
<keyword evidence="6" id="KW-0482">Metalloprotease</keyword>
<feature type="signal peptide" evidence="3">
    <location>
        <begin position="1"/>
        <end position="18"/>
    </location>
</feature>
<evidence type="ECO:0000313" key="7">
    <source>
        <dbReference type="Proteomes" id="UP000628669"/>
    </source>
</evidence>
<evidence type="ECO:0000256" key="2">
    <source>
        <dbReference type="SAM" id="Coils"/>
    </source>
</evidence>
<protein>
    <submittedName>
        <fullName evidence="6">Zinc-dependent metalloprotease</fullName>
    </submittedName>
</protein>
<organism evidence="6 7">
    <name type="scientific">Chryseobacterium paridis</name>
    <dbReference type="NCBI Taxonomy" id="2800328"/>
    <lineage>
        <taxon>Bacteria</taxon>
        <taxon>Pseudomonadati</taxon>
        <taxon>Bacteroidota</taxon>
        <taxon>Flavobacteriia</taxon>
        <taxon>Flavobacteriales</taxon>
        <taxon>Weeksellaceae</taxon>
        <taxon>Chryseobacterium group</taxon>
        <taxon>Chryseobacterium</taxon>
    </lineage>
</organism>
<accession>A0ABS1G0Q8</accession>
<keyword evidence="6" id="KW-0645">Protease</keyword>
<dbReference type="InterPro" id="IPR026444">
    <property type="entry name" value="Secre_tail"/>
</dbReference>